<keyword evidence="2" id="KW-0238">DNA-binding</keyword>
<dbReference type="Gene3D" id="3.40.50.10490">
    <property type="entry name" value="Glucose-6-phosphate isomerase like protein, domain 1"/>
    <property type="match status" value="1"/>
</dbReference>
<dbReference type="InterPro" id="IPR046348">
    <property type="entry name" value="SIS_dom_sf"/>
</dbReference>
<dbReference type="PANTHER" id="PTHR30514:SF21">
    <property type="entry name" value="RPIR-FAMILY TRANSCRIPTIONAL REGULATOR"/>
    <property type="match status" value="1"/>
</dbReference>
<proteinExistence type="predicted"/>
<protein>
    <submittedName>
        <fullName evidence="6">MurR/RpiR family transcriptional regulator</fullName>
    </submittedName>
</protein>
<dbReference type="GO" id="GO:0097367">
    <property type="term" value="F:carbohydrate derivative binding"/>
    <property type="evidence" value="ECO:0007669"/>
    <property type="project" value="InterPro"/>
</dbReference>
<dbReference type="InterPro" id="IPR036388">
    <property type="entry name" value="WH-like_DNA-bd_sf"/>
</dbReference>
<dbReference type="InterPro" id="IPR001347">
    <property type="entry name" value="SIS_dom"/>
</dbReference>
<organism evidence="6 7">
    <name type="scientific">Streptococcus ratti</name>
    <dbReference type="NCBI Taxonomy" id="1341"/>
    <lineage>
        <taxon>Bacteria</taxon>
        <taxon>Bacillati</taxon>
        <taxon>Bacillota</taxon>
        <taxon>Bacilli</taxon>
        <taxon>Lactobacillales</taxon>
        <taxon>Streptococcaceae</taxon>
        <taxon>Streptococcus</taxon>
    </lineage>
</organism>
<dbReference type="GO" id="GO:0003700">
    <property type="term" value="F:DNA-binding transcription factor activity"/>
    <property type="evidence" value="ECO:0007669"/>
    <property type="project" value="InterPro"/>
</dbReference>
<dbReference type="SUPFAM" id="SSF53697">
    <property type="entry name" value="SIS domain"/>
    <property type="match status" value="1"/>
</dbReference>
<evidence type="ECO:0000259" key="5">
    <source>
        <dbReference type="PROSITE" id="PS51464"/>
    </source>
</evidence>
<evidence type="ECO:0000256" key="1">
    <source>
        <dbReference type="ARBA" id="ARBA00023015"/>
    </source>
</evidence>
<keyword evidence="3" id="KW-0804">Transcription</keyword>
<dbReference type="Proteomes" id="UP000532121">
    <property type="component" value="Unassembled WGS sequence"/>
</dbReference>
<dbReference type="EMBL" id="JABASA010000025">
    <property type="protein sequence ID" value="NMD49863.1"/>
    <property type="molecule type" value="Genomic_DNA"/>
</dbReference>
<dbReference type="GO" id="GO:0003677">
    <property type="term" value="F:DNA binding"/>
    <property type="evidence" value="ECO:0007669"/>
    <property type="project" value="UniProtKB-KW"/>
</dbReference>
<dbReference type="InterPro" id="IPR009057">
    <property type="entry name" value="Homeodomain-like_sf"/>
</dbReference>
<evidence type="ECO:0000256" key="3">
    <source>
        <dbReference type="ARBA" id="ARBA00023163"/>
    </source>
</evidence>
<dbReference type="Gene3D" id="1.10.10.10">
    <property type="entry name" value="Winged helix-like DNA-binding domain superfamily/Winged helix DNA-binding domain"/>
    <property type="match status" value="1"/>
</dbReference>
<evidence type="ECO:0000259" key="4">
    <source>
        <dbReference type="PROSITE" id="PS51071"/>
    </source>
</evidence>
<gene>
    <name evidence="6" type="ORF">HHO37_09365</name>
</gene>
<dbReference type="InterPro" id="IPR035472">
    <property type="entry name" value="RpiR-like_SIS"/>
</dbReference>
<sequence length="251" mass="28492">MNKSTKLTDTEEYLWSYITKNTNSIARYSISELSEAANVSNATITRTLQKKGYNGFSDFKHSIVMQKKDQLNILDSKKMAMDTKHSIVKNYQEVVRTLNMLDVDALEEAIPQLTEAKRIIIFARGFSEMLGKELLVKFQLLHKYCEMHTDPNIIVPVSKQLLPHDFVLFISLNGETASLVTAAKNCQQNNIPNLLITANKSGSLAKFARLKLYGFKTELSYFPDFEVHSRLPLYILGRVLLDTFSASVQSK</sequence>
<dbReference type="InterPro" id="IPR047640">
    <property type="entry name" value="RpiR-like"/>
</dbReference>
<dbReference type="PROSITE" id="PS51464">
    <property type="entry name" value="SIS"/>
    <property type="match status" value="1"/>
</dbReference>
<dbReference type="InterPro" id="IPR000281">
    <property type="entry name" value="HTH_RpiR"/>
</dbReference>
<dbReference type="GO" id="GO:1901135">
    <property type="term" value="P:carbohydrate derivative metabolic process"/>
    <property type="evidence" value="ECO:0007669"/>
    <property type="project" value="InterPro"/>
</dbReference>
<keyword evidence="1" id="KW-0805">Transcription regulation</keyword>
<evidence type="ECO:0000256" key="2">
    <source>
        <dbReference type="ARBA" id="ARBA00023125"/>
    </source>
</evidence>
<accession>A0A7X9LEU2</accession>
<dbReference type="Pfam" id="PF01380">
    <property type="entry name" value="SIS"/>
    <property type="match status" value="1"/>
</dbReference>
<feature type="domain" description="HTH rpiR-type" evidence="4">
    <location>
        <begin position="1"/>
        <end position="70"/>
    </location>
</feature>
<dbReference type="Pfam" id="PF01418">
    <property type="entry name" value="HTH_6"/>
    <property type="match status" value="1"/>
</dbReference>
<reference evidence="6 7" key="1">
    <citation type="submission" date="2020-04" db="EMBL/GenBank/DDBJ databases">
        <title>MicrobeNet Type strains.</title>
        <authorList>
            <person name="Nicholson A.C."/>
        </authorList>
    </citation>
    <scope>NUCLEOTIDE SEQUENCE [LARGE SCALE GENOMIC DNA]</scope>
    <source>
        <strain evidence="6 7">DSM 22768</strain>
    </source>
</reference>
<dbReference type="AlphaFoldDB" id="A0A7X9LEU2"/>
<name>A0A7X9LEU2_STRRT</name>
<dbReference type="SUPFAM" id="SSF46689">
    <property type="entry name" value="Homeodomain-like"/>
    <property type="match status" value="1"/>
</dbReference>
<comment type="caution">
    <text evidence="6">The sequence shown here is derived from an EMBL/GenBank/DDBJ whole genome shotgun (WGS) entry which is preliminary data.</text>
</comment>
<evidence type="ECO:0000313" key="6">
    <source>
        <dbReference type="EMBL" id="NMD49863.1"/>
    </source>
</evidence>
<dbReference type="RefSeq" id="WP_193523974.1">
    <property type="nucleotide sequence ID" value="NZ_JABASA010000025.1"/>
</dbReference>
<evidence type="ECO:0000313" key="7">
    <source>
        <dbReference type="Proteomes" id="UP000532121"/>
    </source>
</evidence>
<dbReference type="PANTHER" id="PTHR30514">
    <property type="entry name" value="GLUCOKINASE"/>
    <property type="match status" value="1"/>
</dbReference>
<dbReference type="PROSITE" id="PS51071">
    <property type="entry name" value="HTH_RPIR"/>
    <property type="match status" value="1"/>
</dbReference>
<dbReference type="CDD" id="cd05013">
    <property type="entry name" value="SIS_RpiR"/>
    <property type="match status" value="1"/>
</dbReference>
<feature type="domain" description="SIS" evidence="5">
    <location>
        <begin position="109"/>
        <end position="251"/>
    </location>
</feature>